<evidence type="ECO:0000313" key="1">
    <source>
        <dbReference type="EMBL" id="KAH7230629.1"/>
    </source>
</evidence>
<keyword evidence="3" id="KW-1185">Reference proteome</keyword>
<dbReference type="EMBL" id="JAGMUX010000022">
    <property type="protein sequence ID" value="KAH7230629.1"/>
    <property type="molecule type" value="Genomic_DNA"/>
</dbReference>
<name>A0A9P9GE01_FUSRE</name>
<dbReference type="OrthoDB" id="5105330at2759"/>
<dbReference type="Proteomes" id="UP000720189">
    <property type="component" value="Unassembled WGS sequence"/>
</dbReference>
<evidence type="ECO:0000313" key="2">
    <source>
        <dbReference type="EMBL" id="KAH7237156.1"/>
    </source>
</evidence>
<dbReference type="GeneID" id="70230688"/>
<dbReference type="RefSeq" id="XP_046045286.1">
    <property type="nucleotide sequence ID" value="XM_046200734.1"/>
</dbReference>
<dbReference type="AlphaFoldDB" id="A0A9P9GE01"/>
<sequence length="134" mass="14964">MVPSRARLLKLARVAPEASGTNLLPDWFLERAERANCVITSRLTAPKSSFPCSGAAETTRRLGGAFPRFPPASPGLSRSYPASPEFSEWFKFAAVTINICRRSVELYHGETEELMLPETSYPMLFDQLEITRRA</sequence>
<evidence type="ECO:0000313" key="3">
    <source>
        <dbReference type="Proteomes" id="UP000720189"/>
    </source>
</evidence>
<reference evidence="2" key="1">
    <citation type="journal article" date="2021" name="Nat. Commun.">
        <title>Genetic determinants of endophytism in the Arabidopsis root mycobiome.</title>
        <authorList>
            <person name="Mesny F."/>
            <person name="Miyauchi S."/>
            <person name="Thiergart T."/>
            <person name="Pickel B."/>
            <person name="Atanasova L."/>
            <person name="Karlsson M."/>
            <person name="Huettel B."/>
            <person name="Barry K.W."/>
            <person name="Haridas S."/>
            <person name="Chen C."/>
            <person name="Bauer D."/>
            <person name="Andreopoulos W."/>
            <person name="Pangilinan J."/>
            <person name="LaButti K."/>
            <person name="Riley R."/>
            <person name="Lipzen A."/>
            <person name="Clum A."/>
            <person name="Drula E."/>
            <person name="Henrissat B."/>
            <person name="Kohler A."/>
            <person name="Grigoriev I.V."/>
            <person name="Martin F.M."/>
            <person name="Hacquard S."/>
        </authorList>
    </citation>
    <scope>NUCLEOTIDE SEQUENCE</scope>
    <source>
        <strain evidence="2">MPI-CAGE-AT-0023</strain>
    </source>
</reference>
<protein>
    <submittedName>
        <fullName evidence="2">Uncharacterized protein</fullName>
    </submittedName>
</protein>
<gene>
    <name evidence="2" type="ORF">BKA55DRAFT_708325</name>
    <name evidence="1" type="ORF">BKA55DRAFT_715531</name>
</gene>
<accession>A0A9P9GE01</accession>
<proteinExistence type="predicted"/>
<dbReference type="EMBL" id="JAGMUX010000016">
    <property type="protein sequence ID" value="KAH7237156.1"/>
    <property type="molecule type" value="Genomic_DNA"/>
</dbReference>
<comment type="caution">
    <text evidence="2">The sequence shown here is derived from an EMBL/GenBank/DDBJ whole genome shotgun (WGS) entry which is preliminary data.</text>
</comment>
<organism evidence="2 3">
    <name type="scientific">Fusarium redolens</name>
    <dbReference type="NCBI Taxonomy" id="48865"/>
    <lineage>
        <taxon>Eukaryota</taxon>
        <taxon>Fungi</taxon>
        <taxon>Dikarya</taxon>
        <taxon>Ascomycota</taxon>
        <taxon>Pezizomycotina</taxon>
        <taxon>Sordariomycetes</taxon>
        <taxon>Hypocreomycetidae</taxon>
        <taxon>Hypocreales</taxon>
        <taxon>Nectriaceae</taxon>
        <taxon>Fusarium</taxon>
        <taxon>Fusarium redolens species complex</taxon>
    </lineage>
</organism>